<evidence type="ECO:0000313" key="10">
    <source>
        <dbReference type="Proteomes" id="UP001255856"/>
    </source>
</evidence>
<dbReference type="InterPro" id="IPR001206">
    <property type="entry name" value="Diacylglycerol_kinase_cat_dom"/>
</dbReference>
<dbReference type="AlphaFoldDB" id="A0AAD9IJI1"/>
<keyword evidence="4 6" id="KW-0418">Kinase</keyword>
<dbReference type="PANTHER" id="PTHR11255">
    <property type="entry name" value="DIACYLGLYCEROL KINASE"/>
    <property type="match status" value="1"/>
</dbReference>
<dbReference type="GO" id="GO:0004143">
    <property type="term" value="F:ATP-dependent diacylglycerol kinase activity"/>
    <property type="evidence" value="ECO:0007669"/>
    <property type="project" value="UniProtKB-EC"/>
</dbReference>
<dbReference type="SMART" id="SM00046">
    <property type="entry name" value="DAGKc"/>
    <property type="match status" value="1"/>
</dbReference>
<feature type="region of interest" description="Disordered" evidence="7">
    <location>
        <begin position="219"/>
        <end position="244"/>
    </location>
</feature>
<evidence type="ECO:0000256" key="2">
    <source>
        <dbReference type="ARBA" id="ARBA00022679"/>
    </source>
</evidence>
<proteinExistence type="inferred from homology"/>
<keyword evidence="5 6" id="KW-0067">ATP-binding</keyword>
<dbReference type="Gene3D" id="2.60.200.40">
    <property type="match status" value="1"/>
</dbReference>
<dbReference type="Pfam" id="PF00609">
    <property type="entry name" value="DAGK_acc"/>
    <property type="match status" value="1"/>
</dbReference>
<keyword evidence="3 6" id="KW-0547">Nucleotide-binding</keyword>
<dbReference type="PROSITE" id="PS50146">
    <property type="entry name" value="DAGK"/>
    <property type="match status" value="1"/>
</dbReference>
<dbReference type="InterPro" id="IPR037607">
    <property type="entry name" value="DGK"/>
</dbReference>
<evidence type="ECO:0000259" key="8">
    <source>
        <dbReference type="PROSITE" id="PS50146"/>
    </source>
</evidence>
<dbReference type="GO" id="GO:0007200">
    <property type="term" value="P:phospholipase C-activating G protein-coupled receptor signaling pathway"/>
    <property type="evidence" value="ECO:0007669"/>
    <property type="project" value="InterPro"/>
</dbReference>
<reference evidence="9" key="1">
    <citation type="submission" date="2021-01" db="EMBL/GenBank/DDBJ databases">
        <authorList>
            <person name="Eckstrom K.M.E."/>
        </authorList>
    </citation>
    <scope>NUCLEOTIDE SEQUENCE</scope>
    <source>
        <strain evidence="9">UVCC 0001</strain>
    </source>
</reference>
<dbReference type="GO" id="GO:0016020">
    <property type="term" value="C:membrane"/>
    <property type="evidence" value="ECO:0007669"/>
    <property type="project" value="TreeGrafter"/>
</dbReference>
<dbReference type="SUPFAM" id="SSF111331">
    <property type="entry name" value="NAD kinase/diacylglycerol kinase-like"/>
    <property type="match status" value="1"/>
</dbReference>
<evidence type="ECO:0000256" key="3">
    <source>
        <dbReference type="ARBA" id="ARBA00022741"/>
    </source>
</evidence>
<comment type="catalytic activity">
    <reaction evidence="6">
        <text>a 1,2-diacyl-sn-glycerol + ATP = a 1,2-diacyl-sn-glycero-3-phosphate + ADP + H(+)</text>
        <dbReference type="Rhea" id="RHEA:10272"/>
        <dbReference type="ChEBI" id="CHEBI:15378"/>
        <dbReference type="ChEBI" id="CHEBI:17815"/>
        <dbReference type="ChEBI" id="CHEBI:30616"/>
        <dbReference type="ChEBI" id="CHEBI:58608"/>
        <dbReference type="ChEBI" id="CHEBI:456216"/>
        <dbReference type="EC" id="2.7.1.107"/>
    </reaction>
</comment>
<name>A0AAD9IJI1_PROWI</name>
<evidence type="ECO:0000256" key="5">
    <source>
        <dbReference type="ARBA" id="ARBA00022840"/>
    </source>
</evidence>
<evidence type="ECO:0000256" key="1">
    <source>
        <dbReference type="ARBA" id="ARBA00009280"/>
    </source>
</evidence>
<evidence type="ECO:0000256" key="7">
    <source>
        <dbReference type="SAM" id="MobiDB-lite"/>
    </source>
</evidence>
<dbReference type="EC" id="2.7.1.107" evidence="6"/>
<dbReference type="GO" id="GO:0005524">
    <property type="term" value="F:ATP binding"/>
    <property type="evidence" value="ECO:0007669"/>
    <property type="project" value="UniProtKB-KW"/>
</dbReference>
<gene>
    <name evidence="9" type="ORF">QBZ16_004951</name>
</gene>
<dbReference type="InterPro" id="IPR000756">
    <property type="entry name" value="Diacylglycerol_kin_accessory"/>
</dbReference>
<comment type="caution">
    <text evidence="9">The sequence shown here is derived from an EMBL/GenBank/DDBJ whole genome shotgun (WGS) entry which is preliminary data.</text>
</comment>
<feature type="domain" description="DAGKc" evidence="8">
    <location>
        <begin position="94"/>
        <end position="194"/>
    </location>
</feature>
<dbReference type="InterPro" id="IPR016064">
    <property type="entry name" value="NAD/diacylglycerol_kinase_sf"/>
</dbReference>
<dbReference type="Gene3D" id="3.40.50.10330">
    <property type="entry name" value="Probable inorganic polyphosphate/atp-NAD kinase, domain 1"/>
    <property type="match status" value="1"/>
</dbReference>
<comment type="similarity">
    <text evidence="1 6">Belongs to the eukaryotic diacylglycerol kinase family.</text>
</comment>
<dbReference type="InterPro" id="IPR017438">
    <property type="entry name" value="ATP-NAD_kinase_N"/>
</dbReference>
<dbReference type="Proteomes" id="UP001255856">
    <property type="component" value="Unassembled WGS sequence"/>
</dbReference>
<dbReference type="EMBL" id="JASFZW010000007">
    <property type="protein sequence ID" value="KAK2077317.1"/>
    <property type="molecule type" value="Genomic_DNA"/>
</dbReference>
<protein>
    <recommendedName>
        <fullName evidence="6">Diacylglycerol kinase</fullName>
        <shortName evidence="6">DAG kinase</shortName>
        <ecNumber evidence="6">2.7.1.107</ecNumber>
    </recommendedName>
</protein>
<dbReference type="PANTHER" id="PTHR11255:SF80">
    <property type="entry name" value="EYE-SPECIFIC DIACYLGLYCEROL KINASE"/>
    <property type="match status" value="1"/>
</dbReference>
<dbReference type="Pfam" id="PF00781">
    <property type="entry name" value="DAGK_cat"/>
    <property type="match status" value="1"/>
</dbReference>
<evidence type="ECO:0000256" key="6">
    <source>
        <dbReference type="RuleBase" id="RU361128"/>
    </source>
</evidence>
<organism evidence="9 10">
    <name type="scientific">Prototheca wickerhamii</name>
    <dbReference type="NCBI Taxonomy" id="3111"/>
    <lineage>
        <taxon>Eukaryota</taxon>
        <taxon>Viridiplantae</taxon>
        <taxon>Chlorophyta</taxon>
        <taxon>core chlorophytes</taxon>
        <taxon>Trebouxiophyceae</taxon>
        <taxon>Chlorellales</taxon>
        <taxon>Chlorellaceae</taxon>
        <taxon>Prototheca</taxon>
    </lineage>
</organism>
<keyword evidence="10" id="KW-1185">Reference proteome</keyword>
<evidence type="ECO:0000313" key="9">
    <source>
        <dbReference type="EMBL" id="KAK2077317.1"/>
    </source>
</evidence>
<sequence length="490" mass="52620">MSTEVEPTVVKTGPSVLRRQVPDEVVQSITSDEYKELRLMTDMREPFRIPAEFLLTTKKRAAADLGTTPLIAFFDLSEDKPVDVLRALWANLKTREAEGDLLAGHIRRNLRILAAGGDGTVTWILKSIFDLGLDPPPSVAVMPLGTGNDLSLSFGWGNAFKNKWLSGAQLYRTLGRYVEAQPRALDAWRITLVGPGPELFDHLPHSLAALDDGAAAAAAAGPEPPAAATGPEAERAAAAVGPTAPGQRHAAVGGMFWNYFSVGLDAQAAYGFHALREAHGWAASTRLANQAWYSYFSCSSGWFCGASPLKNRVRLRGRGGPGGEAWRDVPVPSSVRAIVVLNLQSYGGGRDIWGLAEAGRGGEVTPIFADGLVEVVGFRDGWHTALVMGQLSAKVHAERIAQLAELEITLHPTGRAAVKDEEGQTFMQLDGEPWPQLIPPAKAEPLRVRISRAGTSSMLMNASDAQGPPKIKKLAKRGAEKAPVLRPKKD</sequence>
<keyword evidence="2 6" id="KW-0808">Transferase</keyword>
<dbReference type="SMART" id="SM00045">
    <property type="entry name" value="DAGKa"/>
    <property type="match status" value="1"/>
</dbReference>
<accession>A0AAD9IJI1</accession>
<evidence type="ECO:0000256" key="4">
    <source>
        <dbReference type="ARBA" id="ARBA00022777"/>
    </source>
</evidence>
<feature type="region of interest" description="Disordered" evidence="7">
    <location>
        <begin position="457"/>
        <end position="490"/>
    </location>
</feature>